<dbReference type="Pfam" id="PF07690">
    <property type="entry name" value="MFS_1"/>
    <property type="match status" value="1"/>
</dbReference>
<evidence type="ECO:0000256" key="3">
    <source>
        <dbReference type="ARBA" id="ARBA00022989"/>
    </source>
</evidence>
<organism evidence="7">
    <name type="scientific">mine drainage metagenome</name>
    <dbReference type="NCBI Taxonomy" id="410659"/>
    <lineage>
        <taxon>unclassified sequences</taxon>
        <taxon>metagenomes</taxon>
        <taxon>ecological metagenomes</taxon>
    </lineage>
</organism>
<reference evidence="7" key="2">
    <citation type="journal article" date="2014" name="ISME J.">
        <title>Microbial stratification in low pH oxic and suboxic macroscopic growths along an acid mine drainage.</title>
        <authorList>
            <person name="Mendez-Garcia C."/>
            <person name="Mesa V."/>
            <person name="Sprenger R.R."/>
            <person name="Richter M."/>
            <person name="Diez M.S."/>
            <person name="Solano J."/>
            <person name="Bargiela R."/>
            <person name="Golyshina O.V."/>
            <person name="Manteca A."/>
            <person name="Ramos J.L."/>
            <person name="Gallego J.R."/>
            <person name="Llorente I."/>
            <person name="Martins Dos Santos V.A."/>
            <person name="Jensen O.N."/>
            <person name="Pelaez A.I."/>
            <person name="Sanchez J."/>
            <person name="Ferrer M."/>
        </authorList>
    </citation>
    <scope>NUCLEOTIDE SEQUENCE</scope>
</reference>
<feature type="transmembrane region" description="Helical" evidence="5">
    <location>
        <begin position="12"/>
        <end position="34"/>
    </location>
</feature>
<evidence type="ECO:0000256" key="5">
    <source>
        <dbReference type="SAM" id="Phobius"/>
    </source>
</evidence>
<feature type="transmembrane region" description="Helical" evidence="5">
    <location>
        <begin position="46"/>
        <end position="70"/>
    </location>
</feature>
<dbReference type="GO" id="GO:0022857">
    <property type="term" value="F:transmembrane transporter activity"/>
    <property type="evidence" value="ECO:0007669"/>
    <property type="project" value="InterPro"/>
</dbReference>
<evidence type="ECO:0000256" key="4">
    <source>
        <dbReference type="ARBA" id="ARBA00023136"/>
    </source>
</evidence>
<comment type="subcellular location">
    <subcellularLocation>
        <location evidence="1">Membrane</location>
        <topology evidence="1">Multi-pass membrane protein</topology>
    </subcellularLocation>
</comment>
<dbReference type="Gene3D" id="1.20.1720.10">
    <property type="entry name" value="Multidrug resistance protein D"/>
    <property type="match status" value="1"/>
</dbReference>
<proteinExistence type="predicted"/>
<evidence type="ECO:0000259" key="6">
    <source>
        <dbReference type="PROSITE" id="PS50850"/>
    </source>
</evidence>
<dbReference type="PROSITE" id="PS50850">
    <property type="entry name" value="MFS"/>
    <property type="match status" value="1"/>
</dbReference>
<evidence type="ECO:0000313" key="7">
    <source>
        <dbReference type="EMBL" id="EQD61903.1"/>
    </source>
</evidence>
<name>T1AZW1_9ZZZZ</name>
<accession>T1AZW1</accession>
<feature type="domain" description="Major facilitator superfamily (MFS) profile" evidence="6">
    <location>
        <begin position="1"/>
        <end position="75"/>
    </location>
</feature>
<gene>
    <name evidence="7" type="ORF">B2A_03068</name>
</gene>
<reference evidence="7" key="1">
    <citation type="submission" date="2013-08" db="EMBL/GenBank/DDBJ databases">
        <authorList>
            <person name="Mendez C."/>
            <person name="Richter M."/>
            <person name="Ferrer M."/>
            <person name="Sanchez J."/>
        </authorList>
    </citation>
    <scope>NUCLEOTIDE SEQUENCE</scope>
</reference>
<dbReference type="InterPro" id="IPR036259">
    <property type="entry name" value="MFS_trans_sf"/>
</dbReference>
<protein>
    <submittedName>
        <fullName evidence="7">Major facilitator superfamily MFS_1</fullName>
    </submittedName>
</protein>
<sequence>TVAHDFGVARGAFLFLASFVLSFGLVKGALNLVAGGLADRFGRKPVLLAGWLVAIPIPLLIYFAPNWWWIVAANA</sequence>
<dbReference type="EMBL" id="AUZZ01002059">
    <property type="protein sequence ID" value="EQD61903.1"/>
    <property type="molecule type" value="Genomic_DNA"/>
</dbReference>
<dbReference type="AlphaFoldDB" id="T1AZW1"/>
<dbReference type="InterPro" id="IPR011701">
    <property type="entry name" value="MFS"/>
</dbReference>
<dbReference type="InterPro" id="IPR005829">
    <property type="entry name" value="Sugar_transporter_CS"/>
</dbReference>
<dbReference type="InterPro" id="IPR020846">
    <property type="entry name" value="MFS_dom"/>
</dbReference>
<dbReference type="GO" id="GO:0016020">
    <property type="term" value="C:membrane"/>
    <property type="evidence" value="ECO:0007669"/>
    <property type="project" value="UniProtKB-SubCell"/>
</dbReference>
<dbReference type="PROSITE" id="PS00216">
    <property type="entry name" value="SUGAR_TRANSPORT_1"/>
    <property type="match status" value="1"/>
</dbReference>
<keyword evidence="3 5" id="KW-1133">Transmembrane helix</keyword>
<feature type="non-terminal residue" evidence="7">
    <location>
        <position position="1"/>
    </location>
</feature>
<dbReference type="SUPFAM" id="SSF103473">
    <property type="entry name" value="MFS general substrate transporter"/>
    <property type="match status" value="1"/>
</dbReference>
<comment type="caution">
    <text evidence="7">The sequence shown here is derived from an EMBL/GenBank/DDBJ whole genome shotgun (WGS) entry which is preliminary data.</text>
</comment>
<keyword evidence="4 5" id="KW-0472">Membrane</keyword>
<evidence type="ECO:0000256" key="2">
    <source>
        <dbReference type="ARBA" id="ARBA00022692"/>
    </source>
</evidence>
<feature type="non-terminal residue" evidence="7">
    <location>
        <position position="75"/>
    </location>
</feature>
<evidence type="ECO:0000256" key="1">
    <source>
        <dbReference type="ARBA" id="ARBA00004141"/>
    </source>
</evidence>
<keyword evidence="2 5" id="KW-0812">Transmembrane</keyword>